<dbReference type="PROSITE" id="PS00395">
    <property type="entry name" value="ALANINE_RACEMASE"/>
    <property type="match status" value="1"/>
</dbReference>
<evidence type="ECO:0000256" key="6">
    <source>
        <dbReference type="ARBA" id="ARBA00022898"/>
    </source>
</evidence>
<dbReference type="EC" id="5.1.1.1" evidence="5"/>
<dbReference type="InterPro" id="IPR029066">
    <property type="entry name" value="PLP-binding_barrel"/>
</dbReference>
<dbReference type="FunFam" id="3.20.20.10:FF:000002">
    <property type="entry name" value="Alanine racemase"/>
    <property type="match status" value="1"/>
</dbReference>
<comment type="cofactor">
    <cofactor evidence="2">
        <name>pyridoxal 5'-phosphate</name>
        <dbReference type="ChEBI" id="CHEBI:597326"/>
    </cofactor>
</comment>
<protein>
    <recommendedName>
        <fullName evidence="5">alanine racemase</fullName>
        <ecNumber evidence="5">5.1.1.1</ecNumber>
    </recommendedName>
</protein>
<keyword evidence="7" id="KW-0413">Isomerase</keyword>
<dbReference type="Pfam" id="PF00842">
    <property type="entry name" value="Ala_racemase_C"/>
    <property type="match status" value="1"/>
</dbReference>
<dbReference type="HAMAP" id="MF_01201">
    <property type="entry name" value="Ala_racemase"/>
    <property type="match status" value="1"/>
</dbReference>
<dbReference type="SUPFAM" id="SSF50621">
    <property type="entry name" value="Alanine racemase C-terminal domain-like"/>
    <property type="match status" value="1"/>
</dbReference>
<dbReference type="AlphaFoldDB" id="A0A381UII4"/>
<comment type="catalytic activity">
    <reaction evidence="1">
        <text>L-alanine = D-alanine</text>
        <dbReference type="Rhea" id="RHEA:20249"/>
        <dbReference type="ChEBI" id="CHEBI:57416"/>
        <dbReference type="ChEBI" id="CHEBI:57972"/>
        <dbReference type="EC" id="5.1.1.1"/>
    </reaction>
</comment>
<organism evidence="10">
    <name type="scientific">marine metagenome</name>
    <dbReference type="NCBI Taxonomy" id="408172"/>
    <lineage>
        <taxon>unclassified sequences</taxon>
        <taxon>metagenomes</taxon>
        <taxon>ecological metagenomes</taxon>
    </lineage>
</organism>
<evidence type="ECO:0000256" key="4">
    <source>
        <dbReference type="ARBA" id="ARBA00007880"/>
    </source>
</evidence>
<gene>
    <name evidence="10" type="ORF">METZ01_LOCUS80829</name>
</gene>
<dbReference type="PANTHER" id="PTHR30511">
    <property type="entry name" value="ALANINE RACEMASE"/>
    <property type="match status" value="1"/>
</dbReference>
<dbReference type="Gene3D" id="2.40.37.10">
    <property type="entry name" value="Lyase, Ornithine Decarboxylase, Chain A, domain 1"/>
    <property type="match status" value="1"/>
</dbReference>
<sequence length="336" mass="36736">MATVKANAYGHDVKIISQALEDVDGLAVARISEILDLRDAGIDKSIILMPGIISDDELNVVFEKNSDLVVHNTKQISLLKNRSQGSIKVWLKIDTGMNRLGVRPRQVRELIHSLRSIKCVREIGLMTHLANADNINDHKTIHQKNTFLQFTDKFDGDISIANSAALLGWQSEILTPKKYNNNGDFWIRPGISLYGISPFTDKTSASLGLQPVMKFEADLIDIKSVSKGDSVGYGGTWTFSSNSNLGIISVGYGDGYSRYLPSGTPVLLNDRKVTLVGLISMDLAAVDLGLNSGDKIGDKVLLWGEGLPVEEIAAYAKTTSYTLVCGLSQRVERIID</sequence>
<dbReference type="PANTHER" id="PTHR30511:SF4">
    <property type="entry name" value="ALANINE RACEMASE, BIOSYNTHETIC"/>
    <property type="match status" value="1"/>
</dbReference>
<dbReference type="InterPro" id="IPR001608">
    <property type="entry name" value="Ala_racemase_N"/>
</dbReference>
<evidence type="ECO:0000259" key="9">
    <source>
        <dbReference type="SMART" id="SM01005"/>
    </source>
</evidence>
<proteinExistence type="inferred from homology"/>
<dbReference type="SUPFAM" id="SSF51419">
    <property type="entry name" value="PLP-binding barrel"/>
    <property type="match status" value="1"/>
</dbReference>
<dbReference type="InterPro" id="IPR020622">
    <property type="entry name" value="Ala_racemase_pyridoxalP-BS"/>
</dbReference>
<comment type="pathway">
    <text evidence="3">Cell wall biogenesis; peptidoglycan biosynthesis.</text>
</comment>
<dbReference type="GO" id="GO:0008784">
    <property type="term" value="F:alanine racemase activity"/>
    <property type="evidence" value="ECO:0007669"/>
    <property type="project" value="UniProtKB-EC"/>
</dbReference>
<keyword evidence="6" id="KW-0663">Pyridoxal phosphate</keyword>
<accession>A0A381UII4</accession>
<evidence type="ECO:0000256" key="1">
    <source>
        <dbReference type="ARBA" id="ARBA00000316"/>
    </source>
</evidence>
<dbReference type="GO" id="GO:0005829">
    <property type="term" value="C:cytosol"/>
    <property type="evidence" value="ECO:0007669"/>
    <property type="project" value="TreeGrafter"/>
</dbReference>
<comment type="similarity">
    <text evidence="4">Belongs to the alanine racemase family.</text>
</comment>
<evidence type="ECO:0000256" key="3">
    <source>
        <dbReference type="ARBA" id="ARBA00004752"/>
    </source>
</evidence>
<comment type="pathway">
    <text evidence="8">Amino-acid biosynthesis; D-alanine biosynthesis; D-alanine from L-alanine: step 1/1.</text>
</comment>
<dbReference type="Gene3D" id="3.20.20.10">
    <property type="entry name" value="Alanine racemase"/>
    <property type="match status" value="1"/>
</dbReference>
<feature type="domain" description="Alanine racemase C-terminal" evidence="9">
    <location>
        <begin position="212"/>
        <end position="336"/>
    </location>
</feature>
<dbReference type="NCBIfam" id="TIGR00492">
    <property type="entry name" value="alr"/>
    <property type="match status" value="1"/>
</dbReference>
<name>A0A381UII4_9ZZZZ</name>
<dbReference type="InterPro" id="IPR011079">
    <property type="entry name" value="Ala_racemase_C"/>
</dbReference>
<dbReference type="InterPro" id="IPR009006">
    <property type="entry name" value="Ala_racemase/Decarboxylase_C"/>
</dbReference>
<dbReference type="SMART" id="SM01005">
    <property type="entry name" value="Ala_racemase_C"/>
    <property type="match status" value="1"/>
</dbReference>
<dbReference type="EMBL" id="UINC01006513">
    <property type="protein sequence ID" value="SVA27975.1"/>
    <property type="molecule type" value="Genomic_DNA"/>
</dbReference>
<evidence type="ECO:0000313" key="10">
    <source>
        <dbReference type="EMBL" id="SVA27975.1"/>
    </source>
</evidence>
<dbReference type="Pfam" id="PF01168">
    <property type="entry name" value="Ala_racemase_N"/>
    <property type="match status" value="1"/>
</dbReference>
<dbReference type="GO" id="GO:0030632">
    <property type="term" value="P:D-alanine biosynthetic process"/>
    <property type="evidence" value="ECO:0007669"/>
    <property type="project" value="TreeGrafter"/>
</dbReference>
<dbReference type="PRINTS" id="PR00992">
    <property type="entry name" value="ALARACEMASE"/>
</dbReference>
<evidence type="ECO:0000256" key="8">
    <source>
        <dbReference type="ARBA" id="ARBA00037912"/>
    </source>
</evidence>
<evidence type="ECO:0000256" key="2">
    <source>
        <dbReference type="ARBA" id="ARBA00001933"/>
    </source>
</evidence>
<evidence type="ECO:0000256" key="5">
    <source>
        <dbReference type="ARBA" id="ARBA00013089"/>
    </source>
</evidence>
<reference evidence="10" key="1">
    <citation type="submission" date="2018-05" db="EMBL/GenBank/DDBJ databases">
        <authorList>
            <person name="Lanie J.A."/>
            <person name="Ng W.-L."/>
            <person name="Kazmierczak K.M."/>
            <person name="Andrzejewski T.M."/>
            <person name="Davidsen T.M."/>
            <person name="Wayne K.J."/>
            <person name="Tettelin H."/>
            <person name="Glass J.I."/>
            <person name="Rusch D."/>
            <person name="Podicherti R."/>
            <person name="Tsui H.-C.T."/>
            <person name="Winkler M.E."/>
        </authorList>
    </citation>
    <scope>NUCLEOTIDE SEQUENCE</scope>
</reference>
<dbReference type="InterPro" id="IPR000821">
    <property type="entry name" value="Ala_racemase"/>
</dbReference>
<evidence type="ECO:0000256" key="7">
    <source>
        <dbReference type="ARBA" id="ARBA00023235"/>
    </source>
</evidence>
<dbReference type="GO" id="GO:0030170">
    <property type="term" value="F:pyridoxal phosphate binding"/>
    <property type="evidence" value="ECO:0007669"/>
    <property type="project" value="TreeGrafter"/>
</dbReference>